<keyword evidence="1" id="KW-0732">Signal</keyword>
<accession>A0A929KWB7</accession>
<gene>
    <name evidence="2" type="ORF">IRJ16_13055</name>
</gene>
<dbReference type="NCBIfam" id="TIGR04131">
    <property type="entry name" value="Bac_Flav_CTERM"/>
    <property type="match status" value="1"/>
</dbReference>
<sequence length="630" mass="68658">MKAALACLLFVFCCIGSYAQVCTGSLGDPIVKVDFGAGPSKRSPDRFSDITNYTYTNNEGTEDGEYSIKNTTEGDHNAGWWLTTDHTGDPGGYMMVVNASNQPGEFYRQKINGLCPGTVYEFAAWVKNLLRGRNGNQPDIEFIIRTTQGDILYRTYGIPNGEDKWVQYGLNFKTPDVSSDVTLIMVNRAPGGGGNDLVLDDITFRACGPTIATSFASFTSPVQNICEGDNAEYKVFATAGEGYGDPVYQWQENRGMSWTDIPGATTLNYTINITAAVPGTYKYRLVTSERRNMGSPNCRVNSNELTVIVNRLPSATITGGNIFCEGERMVFECAYGDTYEWTFPDGTKYPLQVVMVDKSTLAHEGTYSVKITRNGCVTVTSHTVSIVPKIKANAGSDLTVCVGAPAQLNATGGISYKWIPEANLSDPNIANPIATVARTTNFIVKVTGQNDCFTYDTVTVHIDTPVTADAGPNKIIHVGQSVVLEGKTDARSFYWSPAIGLNSADSLRPIATPIQDITYTLFTSSGNPCNYTATDQVFVRVYQNVVIPNTFTPNGDGVNESWNVGGLHTYATAITQIFNRQGELVFETKGYTKPWDGTFRGKPLPAGVYYYKIDLNIGSPLQAGWVSIIR</sequence>
<dbReference type="Gene3D" id="2.60.40.10">
    <property type="entry name" value="Immunoglobulins"/>
    <property type="match status" value="1"/>
</dbReference>
<dbReference type="AlphaFoldDB" id="A0A929KWB7"/>
<dbReference type="Proteomes" id="UP000622475">
    <property type="component" value="Unassembled WGS sequence"/>
</dbReference>
<evidence type="ECO:0000256" key="1">
    <source>
        <dbReference type="SAM" id="SignalP"/>
    </source>
</evidence>
<dbReference type="InterPro" id="IPR026341">
    <property type="entry name" value="T9SS_type_B"/>
</dbReference>
<dbReference type="EMBL" id="JADFFL010000004">
    <property type="protein sequence ID" value="MBE9662816.1"/>
    <property type="molecule type" value="Genomic_DNA"/>
</dbReference>
<proteinExistence type="predicted"/>
<dbReference type="RefSeq" id="WP_194112039.1">
    <property type="nucleotide sequence ID" value="NZ_JADFFL010000004.1"/>
</dbReference>
<comment type="caution">
    <text evidence="2">The sequence shown here is derived from an EMBL/GenBank/DDBJ whole genome shotgun (WGS) entry which is preliminary data.</text>
</comment>
<evidence type="ECO:0000313" key="3">
    <source>
        <dbReference type="Proteomes" id="UP000622475"/>
    </source>
</evidence>
<feature type="chain" id="PRO_5036973784" evidence="1">
    <location>
        <begin position="20"/>
        <end position="630"/>
    </location>
</feature>
<dbReference type="Gene3D" id="2.60.120.260">
    <property type="entry name" value="Galactose-binding domain-like"/>
    <property type="match status" value="1"/>
</dbReference>
<dbReference type="Pfam" id="PF13585">
    <property type="entry name" value="CHU_C"/>
    <property type="match status" value="1"/>
</dbReference>
<protein>
    <submittedName>
        <fullName evidence="2">Gliding motility-associated C-terminal domain-containing protein</fullName>
    </submittedName>
</protein>
<name>A0A929KWB7_9SPHI</name>
<feature type="signal peptide" evidence="1">
    <location>
        <begin position="1"/>
        <end position="19"/>
    </location>
</feature>
<evidence type="ECO:0000313" key="2">
    <source>
        <dbReference type="EMBL" id="MBE9662816.1"/>
    </source>
</evidence>
<reference evidence="2" key="1">
    <citation type="submission" date="2020-10" db="EMBL/GenBank/DDBJ databases">
        <title>Mucilaginibacter mali sp. nov., isolated from rhizosphere soil of apple orchard.</title>
        <authorList>
            <person name="Lee J.-S."/>
            <person name="Kim H.S."/>
            <person name="Kim J.-S."/>
        </authorList>
    </citation>
    <scope>NUCLEOTIDE SEQUENCE</scope>
    <source>
        <strain evidence="2">KCTC 22746</strain>
    </source>
</reference>
<keyword evidence="3" id="KW-1185">Reference proteome</keyword>
<organism evidence="2 3">
    <name type="scientific">Mucilaginibacter myungsuensis</name>
    <dbReference type="NCBI Taxonomy" id="649104"/>
    <lineage>
        <taxon>Bacteria</taxon>
        <taxon>Pseudomonadati</taxon>
        <taxon>Bacteroidota</taxon>
        <taxon>Sphingobacteriia</taxon>
        <taxon>Sphingobacteriales</taxon>
        <taxon>Sphingobacteriaceae</taxon>
        <taxon>Mucilaginibacter</taxon>
    </lineage>
</organism>
<dbReference type="InterPro" id="IPR013783">
    <property type="entry name" value="Ig-like_fold"/>
</dbReference>